<dbReference type="Pfam" id="PF25390">
    <property type="entry name" value="WD40_RLD"/>
    <property type="match status" value="1"/>
</dbReference>
<dbReference type="InterPro" id="IPR009091">
    <property type="entry name" value="RCC1/BLIP-II"/>
</dbReference>
<proteinExistence type="predicted"/>
<accession>A0A7M7NYL4</accession>
<feature type="repeat" description="RCC1" evidence="2">
    <location>
        <begin position="352"/>
        <end position="397"/>
    </location>
</feature>
<dbReference type="RefSeq" id="XP_030842519.1">
    <property type="nucleotide sequence ID" value="XM_030986659.1"/>
</dbReference>
<dbReference type="Proteomes" id="UP000007110">
    <property type="component" value="Unassembled WGS sequence"/>
</dbReference>
<dbReference type="GO" id="GO:0031267">
    <property type="term" value="F:small GTPase binding"/>
    <property type="evidence" value="ECO:0000318"/>
    <property type="project" value="GO_Central"/>
</dbReference>
<dbReference type="GO" id="GO:0072356">
    <property type="term" value="P:chromosome passenger complex localization to kinetochore"/>
    <property type="evidence" value="ECO:0000318"/>
    <property type="project" value="GO_Central"/>
</dbReference>
<dbReference type="InterPro" id="IPR000408">
    <property type="entry name" value="Reg_chr_condens"/>
</dbReference>
<dbReference type="PRINTS" id="PR00633">
    <property type="entry name" value="RCCNDNSATION"/>
</dbReference>
<keyword evidence="1" id="KW-0677">Repeat</keyword>
<dbReference type="PANTHER" id="PTHR46207:SF1">
    <property type="entry name" value="PROTEIN RCC2"/>
    <property type="match status" value="1"/>
</dbReference>
<evidence type="ECO:0000256" key="3">
    <source>
        <dbReference type="SAM" id="MobiDB-lite"/>
    </source>
</evidence>
<dbReference type="AlphaFoldDB" id="A0A7M7NYL4"/>
<dbReference type="EnsemblMetazoa" id="XM_030986659">
    <property type="protein sequence ID" value="XP_030842519"/>
    <property type="gene ID" value="LOC587000"/>
</dbReference>
<dbReference type="InParanoid" id="A0A7M7NYL4"/>
<name>A0A7M7NYL4_STRPU</name>
<dbReference type="SUPFAM" id="SSF50985">
    <property type="entry name" value="RCC1/BLIP-II"/>
    <property type="match status" value="1"/>
</dbReference>
<keyword evidence="6" id="KW-1185">Reference proteome</keyword>
<evidence type="ECO:0000259" key="4">
    <source>
        <dbReference type="Pfam" id="PF25390"/>
    </source>
</evidence>
<sequence>MPRGKKRSPGEEGDSKRKVVKKSKKNGGPKTVVETKNQEPRETIKLKDSPFVGTLLFSGGTNWDLIGRHKLTKAAASRPIIGGRNLWGPHRLSALEGIRVRNVFSGPSSCHSVIITEEGKAMTFGRNDREQLGHGDDYRRDVPTLVEGLEDHHIVTAACGRNHTMCLTDDGTVFAFGDNRMGQCGIGVQSSSVGTPCKPNYYGSPIVKVACGADFSMILDCKGVIHSFGSQEYSQLGHNTNGQYSVTASKLSSECVSTPKKVTCFLEKGREGKKYLEGTVIKDIACGNNHSVAMDMQKRVFTWGFGGYGRLGHQKPDDEPVPRSVKFFEMPLKGAKTINAGSSYCMVVTEQGQVFFWGQAKTTGEATMYPKPVQDLSGWNVRSIGCSNHSIVVAADDAIISWGPSPTYGELAYGEADSKSSTVAKKARPLDNIYVHHLTCGAGHSLFIARDDTEKDKEELEKLPVFTPGN</sequence>
<evidence type="ECO:0000256" key="2">
    <source>
        <dbReference type="PROSITE-ProRule" id="PRU00235"/>
    </source>
</evidence>
<dbReference type="OrthoDB" id="297375at2759"/>
<feature type="repeat" description="RCC1" evidence="2">
    <location>
        <begin position="223"/>
        <end position="297"/>
    </location>
</feature>
<dbReference type="InterPro" id="IPR028641">
    <property type="entry name" value="RCC2"/>
</dbReference>
<dbReference type="GO" id="GO:0016020">
    <property type="term" value="C:membrane"/>
    <property type="evidence" value="ECO:0000318"/>
    <property type="project" value="GO_Central"/>
</dbReference>
<feature type="repeat" description="RCC1" evidence="2">
    <location>
        <begin position="119"/>
        <end position="170"/>
    </location>
</feature>
<reference evidence="6" key="1">
    <citation type="submission" date="2015-02" db="EMBL/GenBank/DDBJ databases">
        <title>Genome sequencing for Strongylocentrotus purpuratus.</title>
        <authorList>
            <person name="Murali S."/>
            <person name="Liu Y."/>
            <person name="Vee V."/>
            <person name="English A."/>
            <person name="Wang M."/>
            <person name="Skinner E."/>
            <person name="Han Y."/>
            <person name="Muzny D.M."/>
            <person name="Worley K.C."/>
            <person name="Gibbs R.A."/>
        </authorList>
    </citation>
    <scope>NUCLEOTIDE SEQUENCE</scope>
</reference>
<feature type="repeat" description="RCC1" evidence="2">
    <location>
        <begin position="171"/>
        <end position="222"/>
    </location>
</feature>
<evidence type="ECO:0000313" key="6">
    <source>
        <dbReference type="Proteomes" id="UP000007110"/>
    </source>
</evidence>
<feature type="region of interest" description="Disordered" evidence="3">
    <location>
        <begin position="1"/>
        <end position="38"/>
    </location>
</feature>
<dbReference type="GO" id="GO:0051987">
    <property type="term" value="P:positive regulation of attachment of spindle microtubules to kinetochore"/>
    <property type="evidence" value="ECO:0000318"/>
    <property type="project" value="GO_Central"/>
</dbReference>
<organism evidence="5 6">
    <name type="scientific">Strongylocentrotus purpuratus</name>
    <name type="common">Purple sea urchin</name>
    <dbReference type="NCBI Taxonomy" id="7668"/>
    <lineage>
        <taxon>Eukaryota</taxon>
        <taxon>Metazoa</taxon>
        <taxon>Echinodermata</taxon>
        <taxon>Eleutherozoa</taxon>
        <taxon>Echinozoa</taxon>
        <taxon>Echinoidea</taxon>
        <taxon>Euechinoidea</taxon>
        <taxon>Echinacea</taxon>
        <taxon>Camarodonta</taxon>
        <taxon>Echinidea</taxon>
        <taxon>Strongylocentrotidae</taxon>
        <taxon>Strongylocentrotus</taxon>
    </lineage>
</organism>
<dbReference type="Gene3D" id="2.130.10.30">
    <property type="entry name" value="Regulator of chromosome condensation 1/beta-lactamase-inhibitor protein II"/>
    <property type="match status" value="2"/>
</dbReference>
<feature type="domain" description="RCC1-like" evidence="4">
    <location>
        <begin position="89"/>
        <end position="447"/>
    </location>
</feature>
<dbReference type="CTD" id="55920"/>
<dbReference type="PROSITE" id="PS50012">
    <property type="entry name" value="RCC1_3"/>
    <property type="match status" value="6"/>
</dbReference>
<reference evidence="5" key="2">
    <citation type="submission" date="2021-01" db="UniProtKB">
        <authorList>
            <consortium name="EnsemblMetazoa"/>
        </authorList>
    </citation>
    <scope>IDENTIFICATION</scope>
</reference>
<dbReference type="GeneID" id="587000"/>
<feature type="repeat" description="RCC1" evidence="2">
    <location>
        <begin position="298"/>
        <end position="351"/>
    </location>
</feature>
<feature type="compositionally biased region" description="Basic and acidic residues" evidence="3">
    <location>
        <begin position="8"/>
        <end position="17"/>
    </location>
</feature>
<dbReference type="InterPro" id="IPR058923">
    <property type="entry name" value="RCC1-like_dom"/>
</dbReference>
<dbReference type="KEGG" id="spu:587000"/>
<dbReference type="OMA" id="GKWKNTG"/>
<dbReference type="FunCoup" id="A0A7M7NYL4">
    <property type="interactions" value="1693"/>
</dbReference>
<protein>
    <recommendedName>
        <fullName evidence="4">RCC1-like domain-containing protein</fullName>
    </recommendedName>
</protein>
<evidence type="ECO:0000313" key="5">
    <source>
        <dbReference type="EnsemblMetazoa" id="XP_030842519"/>
    </source>
</evidence>
<feature type="repeat" description="RCC1" evidence="2">
    <location>
        <begin position="397"/>
        <end position="451"/>
    </location>
</feature>
<evidence type="ECO:0000256" key="1">
    <source>
        <dbReference type="ARBA" id="ARBA00022737"/>
    </source>
</evidence>
<feature type="compositionally biased region" description="Basic residues" evidence="3">
    <location>
        <begin position="18"/>
        <end position="27"/>
    </location>
</feature>
<dbReference type="PROSITE" id="PS00626">
    <property type="entry name" value="RCC1_2"/>
    <property type="match status" value="2"/>
</dbReference>
<dbReference type="PANTHER" id="PTHR46207">
    <property type="entry name" value="PROTEIN RCC2"/>
    <property type="match status" value="1"/>
</dbReference>